<sequence>MSDTSGSNSRQPFDERTREVLADPKEQVRGKIQTFLADFDETTGGEFFDRQYKEDVLANMRAHAEANIDTIVSATPADRADWLAKFRELDFSKVIKDNDKDKPHVKIFLEMTGGGNLRTKLRKLLIDILETLERFDKRKP</sequence>
<dbReference type="STRING" id="1798709.A2538_01270"/>
<organism evidence="2 3">
    <name type="scientific">Candidatus Magasanikbacteria bacterium RIFOXYD2_FULL_41_14</name>
    <dbReference type="NCBI Taxonomy" id="1798709"/>
    <lineage>
        <taxon>Bacteria</taxon>
        <taxon>Candidatus Magasanikiibacteriota</taxon>
    </lineage>
</organism>
<evidence type="ECO:0000313" key="2">
    <source>
        <dbReference type="EMBL" id="OGH93650.1"/>
    </source>
</evidence>
<feature type="region of interest" description="Disordered" evidence="1">
    <location>
        <begin position="1"/>
        <end position="24"/>
    </location>
</feature>
<evidence type="ECO:0000313" key="3">
    <source>
        <dbReference type="Proteomes" id="UP000178254"/>
    </source>
</evidence>
<gene>
    <name evidence="2" type="ORF">A2538_01270</name>
</gene>
<dbReference type="EMBL" id="MFRE01000024">
    <property type="protein sequence ID" value="OGH93650.1"/>
    <property type="molecule type" value="Genomic_DNA"/>
</dbReference>
<proteinExistence type="predicted"/>
<dbReference type="AlphaFoldDB" id="A0A1F6PC71"/>
<protein>
    <submittedName>
        <fullName evidence="2">Uncharacterized protein</fullName>
    </submittedName>
</protein>
<dbReference type="Proteomes" id="UP000178254">
    <property type="component" value="Unassembled WGS sequence"/>
</dbReference>
<comment type="caution">
    <text evidence="2">The sequence shown here is derived from an EMBL/GenBank/DDBJ whole genome shotgun (WGS) entry which is preliminary data.</text>
</comment>
<evidence type="ECO:0000256" key="1">
    <source>
        <dbReference type="SAM" id="MobiDB-lite"/>
    </source>
</evidence>
<feature type="compositionally biased region" description="Polar residues" evidence="1">
    <location>
        <begin position="1"/>
        <end position="11"/>
    </location>
</feature>
<accession>A0A1F6PC71</accession>
<feature type="compositionally biased region" description="Basic and acidic residues" evidence="1">
    <location>
        <begin position="12"/>
        <end position="24"/>
    </location>
</feature>
<name>A0A1F6PC71_9BACT</name>
<reference evidence="2 3" key="1">
    <citation type="journal article" date="2016" name="Nat. Commun.">
        <title>Thousands of microbial genomes shed light on interconnected biogeochemical processes in an aquifer system.</title>
        <authorList>
            <person name="Anantharaman K."/>
            <person name="Brown C.T."/>
            <person name="Hug L.A."/>
            <person name="Sharon I."/>
            <person name="Castelle C.J."/>
            <person name="Probst A.J."/>
            <person name="Thomas B.C."/>
            <person name="Singh A."/>
            <person name="Wilkins M.J."/>
            <person name="Karaoz U."/>
            <person name="Brodie E.L."/>
            <person name="Williams K.H."/>
            <person name="Hubbard S.S."/>
            <person name="Banfield J.F."/>
        </authorList>
    </citation>
    <scope>NUCLEOTIDE SEQUENCE [LARGE SCALE GENOMIC DNA]</scope>
</reference>